<dbReference type="Proteomes" id="UP000005113">
    <property type="component" value="Unassembled WGS sequence"/>
</dbReference>
<dbReference type="EMBL" id="JH719942">
    <property type="protein sequence ID" value="EJF51801.1"/>
    <property type="molecule type" value="Genomic_DNA"/>
</dbReference>
<evidence type="ECO:0000313" key="1">
    <source>
        <dbReference type="EMBL" id="EJF51801.1"/>
    </source>
</evidence>
<protein>
    <recommendedName>
        <fullName evidence="3">Lipoprotein</fullName>
    </recommendedName>
</protein>
<dbReference type="PROSITE" id="PS51257">
    <property type="entry name" value="PROKAR_LIPOPROTEIN"/>
    <property type="match status" value="1"/>
</dbReference>
<dbReference type="RefSeq" id="WP_002656256.1">
    <property type="nucleotide sequence ID" value="NZ_JH719942.1"/>
</dbReference>
<dbReference type="HOGENOM" id="CLU_1325571_0_0_10"/>
<evidence type="ECO:0000313" key="2">
    <source>
        <dbReference type="Proteomes" id="UP000005113"/>
    </source>
</evidence>
<organism evidence="1 2">
    <name type="scientific">Saprospira grandis DSM 2844</name>
    <dbReference type="NCBI Taxonomy" id="694433"/>
    <lineage>
        <taxon>Bacteria</taxon>
        <taxon>Pseudomonadati</taxon>
        <taxon>Bacteroidota</taxon>
        <taxon>Saprospiria</taxon>
        <taxon>Saprospirales</taxon>
        <taxon>Saprospiraceae</taxon>
        <taxon>Saprospira</taxon>
    </lineage>
</organism>
<proteinExistence type="predicted"/>
<reference evidence="2" key="1">
    <citation type="journal article" date="2012" name="Stand. Genomic Sci.">
        <title>Permanent draft genome sequence of the gliding predator Saprospira grandis strain Sa g1 (= HR1).</title>
        <authorList>
            <person name="Mavromatis K."/>
            <person name="Chertkov O."/>
            <person name="Lapidus A."/>
            <person name="Nolan M."/>
            <person name="Lucas S."/>
            <person name="Tice H."/>
            <person name="Del Rio T.G."/>
            <person name="Cheng J.F."/>
            <person name="Han C."/>
            <person name="Tapia R."/>
            <person name="Bruce D."/>
            <person name="Goodwin L.A."/>
            <person name="Pitluck S."/>
            <person name="Huntemann M."/>
            <person name="Liolios K."/>
            <person name="Pagani I."/>
            <person name="Ivanova N."/>
            <person name="Mikhailova N."/>
            <person name="Pati A."/>
            <person name="Chen A."/>
            <person name="Palaniappan K."/>
            <person name="Land M."/>
            <person name="Brambilla E.M."/>
            <person name="Rohde M."/>
            <person name="Spring S."/>
            <person name="Goker M."/>
            <person name="Detter J.C."/>
            <person name="Bristow J."/>
            <person name="Eisen J.A."/>
            <person name="Markowitz V."/>
            <person name="Hugenholtz P."/>
            <person name="Kyrpides N.C."/>
            <person name="Klenk H.P."/>
            <person name="Woyke T."/>
        </authorList>
    </citation>
    <scope>NUCLEOTIDE SEQUENCE [LARGE SCALE GENOMIC DNA]</scope>
    <source>
        <strain evidence="2">DSM 2844</strain>
    </source>
</reference>
<sequence>MCKKQILYSCLGILFLAFGSCTTKEIDAKDYLDYIDDPDNGLRKTKVVAGLELDLAYRPSDALILLKTNSEEEFLHLDLDKERSAYKDLQYYYLRLRVRDREKEGTTLLNWQVYDQAASKRRLQYLSFDMAEDILLIDGGDSLKPSLYQFERSYNMSKYGGFLLAFKTNENSKKADKTFVLDSEEFQIAPIKLFFSGEQIKNTPKIK</sequence>
<dbReference type="AlphaFoldDB" id="J0XSC2"/>
<evidence type="ECO:0008006" key="3">
    <source>
        <dbReference type="Google" id="ProtNLM"/>
    </source>
</evidence>
<accession>J0XSC2</accession>
<name>J0XSC2_9BACT</name>
<gene>
    <name evidence="1" type="ORF">SapgrDRAFT_0040</name>
</gene>
<dbReference type="OrthoDB" id="1431329at2"/>